<dbReference type="Proteomes" id="UP001050975">
    <property type="component" value="Unassembled WGS sequence"/>
</dbReference>
<proteinExistence type="predicted"/>
<organism evidence="1 2">
    <name type="scientific">Microseira wollei NIES-4236</name>
    <dbReference type="NCBI Taxonomy" id="2530354"/>
    <lineage>
        <taxon>Bacteria</taxon>
        <taxon>Bacillati</taxon>
        <taxon>Cyanobacteriota</taxon>
        <taxon>Cyanophyceae</taxon>
        <taxon>Oscillatoriophycideae</taxon>
        <taxon>Aerosakkonematales</taxon>
        <taxon>Aerosakkonemataceae</taxon>
        <taxon>Microseira</taxon>
    </lineage>
</organism>
<accession>A0AAV3XQI2</accession>
<evidence type="ECO:0000313" key="1">
    <source>
        <dbReference type="EMBL" id="GET44031.1"/>
    </source>
</evidence>
<keyword evidence="2" id="KW-1185">Reference proteome</keyword>
<dbReference type="EMBL" id="BLAY01000282">
    <property type="protein sequence ID" value="GET44031.1"/>
    <property type="molecule type" value="Genomic_DNA"/>
</dbReference>
<comment type="caution">
    <text evidence="1">The sequence shown here is derived from an EMBL/GenBank/DDBJ whole genome shotgun (WGS) entry which is preliminary data.</text>
</comment>
<evidence type="ECO:0008006" key="3">
    <source>
        <dbReference type="Google" id="ProtNLM"/>
    </source>
</evidence>
<gene>
    <name evidence="1" type="ORF">MiSe_88570</name>
</gene>
<name>A0AAV3XQI2_9CYAN</name>
<reference evidence="1" key="1">
    <citation type="submission" date="2019-10" db="EMBL/GenBank/DDBJ databases">
        <title>Draft genome sequece of Microseira wollei NIES-4236.</title>
        <authorList>
            <person name="Yamaguchi H."/>
            <person name="Suzuki S."/>
            <person name="Kawachi M."/>
        </authorList>
    </citation>
    <scope>NUCLEOTIDE SEQUENCE</scope>
    <source>
        <strain evidence="1">NIES-4236</strain>
    </source>
</reference>
<evidence type="ECO:0000313" key="2">
    <source>
        <dbReference type="Proteomes" id="UP001050975"/>
    </source>
</evidence>
<dbReference type="RefSeq" id="WP_226593470.1">
    <property type="nucleotide sequence ID" value="NZ_BLAY01000282.1"/>
</dbReference>
<dbReference type="AlphaFoldDB" id="A0AAV3XQI2"/>
<sequence>MTQMNPDGITGTISIAVFPQDNRQYVCEISPSLSVRTKDCTRFYGQTKEHALACALESLADEYRQKAEKKQNIDSLAVEIADSGEPIQKHYHVILHYEEIAEAESKFEARHNTILGNTVVENAKISVIEISPALQIEPLERGWN</sequence>
<protein>
    <recommendedName>
        <fullName evidence="3">HicB-like antitoxin of toxin-antitoxin system domain-containing protein</fullName>
    </recommendedName>
</protein>